<accession>A0ABP7DCJ8</accession>
<dbReference type="EMBL" id="BAAAYX010000004">
    <property type="protein sequence ID" value="GAA3701775.1"/>
    <property type="molecule type" value="Genomic_DNA"/>
</dbReference>
<organism evidence="3 4">
    <name type="scientific">Microlunatus aurantiacus</name>
    <dbReference type="NCBI Taxonomy" id="446786"/>
    <lineage>
        <taxon>Bacteria</taxon>
        <taxon>Bacillati</taxon>
        <taxon>Actinomycetota</taxon>
        <taxon>Actinomycetes</taxon>
        <taxon>Propionibacteriales</taxon>
        <taxon>Propionibacteriaceae</taxon>
        <taxon>Microlunatus</taxon>
    </lineage>
</organism>
<name>A0ABP7DCJ8_9ACTN</name>
<dbReference type="InterPro" id="IPR053150">
    <property type="entry name" value="Teicoplanin_resist-assoc"/>
</dbReference>
<reference evidence="4" key="1">
    <citation type="journal article" date="2019" name="Int. J. Syst. Evol. Microbiol.">
        <title>The Global Catalogue of Microorganisms (GCM) 10K type strain sequencing project: providing services to taxonomists for standard genome sequencing and annotation.</title>
        <authorList>
            <consortium name="The Broad Institute Genomics Platform"/>
            <consortium name="The Broad Institute Genome Sequencing Center for Infectious Disease"/>
            <person name="Wu L."/>
            <person name="Ma J."/>
        </authorList>
    </citation>
    <scope>NUCLEOTIDE SEQUENCE [LARGE SCALE GENOMIC DNA]</scope>
    <source>
        <strain evidence="4">JCM 16548</strain>
    </source>
</reference>
<dbReference type="RefSeq" id="WP_344812019.1">
    <property type="nucleotide sequence ID" value="NZ_BAAAYX010000004.1"/>
</dbReference>
<feature type="transmembrane region" description="Helical" evidence="1">
    <location>
        <begin position="60"/>
        <end position="78"/>
    </location>
</feature>
<dbReference type="InterPro" id="IPR006976">
    <property type="entry name" value="VanZ-like"/>
</dbReference>
<feature type="domain" description="VanZ-like" evidence="2">
    <location>
        <begin position="15"/>
        <end position="131"/>
    </location>
</feature>
<dbReference type="Proteomes" id="UP001500051">
    <property type="component" value="Unassembled WGS sequence"/>
</dbReference>
<comment type="caution">
    <text evidence="3">The sequence shown here is derived from an EMBL/GenBank/DDBJ whole genome shotgun (WGS) entry which is preliminary data.</text>
</comment>
<evidence type="ECO:0000259" key="2">
    <source>
        <dbReference type="Pfam" id="PF04892"/>
    </source>
</evidence>
<gene>
    <name evidence="3" type="ORF">GCM10022204_18290</name>
</gene>
<keyword evidence="1" id="KW-0812">Transmembrane</keyword>
<dbReference type="PANTHER" id="PTHR36834">
    <property type="entry name" value="MEMBRANE PROTEIN-RELATED"/>
    <property type="match status" value="1"/>
</dbReference>
<keyword evidence="1" id="KW-0472">Membrane</keyword>
<keyword evidence="1" id="KW-1133">Transmembrane helix</keyword>
<evidence type="ECO:0000256" key="1">
    <source>
        <dbReference type="SAM" id="Phobius"/>
    </source>
</evidence>
<dbReference type="Pfam" id="PF04892">
    <property type="entry name" value="VanZ"/>
    <property type="match status" value="1"/>
</dbReference>
<proteinExistence type="predicted"/>
<evidence type="ECO:0000313" key="4">
    <source>
        <dbReference type="Proteomes" id="UP001500051"/>
    </source>
</evidence>
<protein>
    <recommendedName>
        <fullName evidence="2">VanZ-like domain-containing protein</fullName>
    </recommendedName>
</protein>
<feature type="transmembrane region" description="Helical" evidence="1">
    <location>
        <begin position="116"/>
        <end position="137"/>
    </location>
</feature>
<evidence type="ECO:0000313" key="3">
    <source>
        <dbReference type="EMBL" id="GAA3701775.1"/>
    </source>
</evidence>
<keyword evidence="4" id="KW-1185">Reference proteome</keyword>
<dbReference type="PANTHER" id="PTHR36834:SF1">
    <property type="entry name" value="INTEGRAL MEMBRANE PROTEIN"/>
    <property type="match status" value="1"/>
</dbReference>
<feature type="transmembrane region" description="Helical" evidence="1">
    <location>
        <begin position="85"/>
        <end position="104"/>
    </location>
</feature>
<sequence length="156" mass="17235">MLHRHPVLSLLTGGYLAIVAWLTLTPQAYAAERIAIIYRLLDAFHRRGYLLSIDDHRLEFAANIALFVPVGVFLLLLFGHRLWWLALAASFAMTTAIETVQRFIPGRVSDERDLVANGTGAVIGVLVALVLTAPAALRRRRRRKARAGRTARVAAG</sequence>